<organism evidence="10 11">
    <name type="scientific">Gemelliphila palaticanis</name>
    <dbReference type="NCBI Taxonomy" id="81950"/>
    <lineage>
        <taxon>Bacteria</taxon>
        <taxon>Bacillati</taxon>
        <taxon>Bacillota</taxon>
        <taxon>Bacilli</taxon>
        <taxon>Bacillales</taxon>
        <taxon>Gemellaceae</taxon>
        <taxon>Gemelliphila</taxon>
    </lineage>
</organism>
<dbReference type="Gene3D" id="3.10.310.30">
    <property type="match status" value="1"/>
</dbReference>
<evidence type="ECO:0000259" key="8">
    <source>
        <dbReference type="Pfam" id="PF10141"/>
    </source>
</evidence>
<dbReference type="InterPro" id="IPR038763">
    <property type="entry name" value="DHH_sf"/>
</dbReference>
<evidence type="ECO:0000256" key="2">
    <source>
        <dbReference type="ARBA" id="ARBA00019841"/>
    </source>
</evidence>
<dbReference type="PANTHER" id="PTHR30255">
    <property type="entry name" value="SINGLE-STRANDED-DNA-SPECIFIC EXONUCLEASE RECJ"/>
    <property type="match status" value="1"/>
</dbReference>
<evidence type="ECO:0000256" key="1">
    <source>
        <dbReference type="ARBA" id="ARBA00005915"/>
    </source>
</evidence>
<dbReference type="InterPro" id="IPR041122">
    <property type="entry name" value="RecJ_OB"/>
</dbReference>
<evidence type="ECO:0000259" key="6">
    <source>
        <dbReference type="Pfam" id="PF01368"/>
    </source>
</evidence>
<dbReference type="Pfam" id="PF17768">
    <property type="entry name" value="RecJ_OB"/>
    <property type="match status" value="1"/>
</dbReference>
<dbReference type="InterPro" id="IPR018779">
    <property type="entry name" value="RecJ_C"/>
</dbReference>
<name>A0ABX2T2L1_9BACL</name>
<keyword evidence="5 10" id="KW-0269">Exonuclease</keyword>
<comment type="similarity">
    <text evidence="1">Belongs to the RecJ family.</text>
</comment>
<evidence type="ECO:0000256" key="5">
    <source>
        <dbReference type="ARBA" id="ARBA00022839"/>
    </source>
</evidence>
<proteinExistence type="inferred from homology"/>
<dbReference type="GO" id="GO:0004527">
    <property type="term" value="F:exonuclease activity"/>
    <property type="evidence" value="ECO:0007669"/>
    <property type="project" value="UniProtKB-KW"/>
</dbReference>
<keyword evidence="11" id="KW-1185">Reference proteome</keyword>
<dbReference type="Pfam" id="PF02272">
    <property type="entry name" value="DHHA1"/>
    <property type="match status" value="1"/>
</dbReference>
<dbReference type="InterPro" id="IPR004610">
    <property type="entry name" value="RecJ"/>
</dbReference>
<dbReference type="Pfam" id="PF01368">
    <property type="entry name" value="DHH"/>
    <property type="match status" value="1"/>
</dbReference>
<feature type="domain" description="DHHA1" evidence="7">
    <location>
        <begin position="342"/>
        <end position="427"/>
    </location>
</feature>
<dbReference type="InterPro" id="IPR001667">
    <property type="entry name" value="DDH_dom"/>
</dbReference>
<feature type="domain" description="DDH" evidence="6">
    <location>
        <begin position="81"/>
        <end position="225"/>
    </location>
</feature>
<dbReference type="InterPro" id="IPR003156">
    <property type="entry name" value="DHHA1_dom"/>
</dbReference>
<evidence type="ECO:0000259" key="7">
    <source>
        <dbReference type="Pfam" id="PF02272"/>
    </source>
</evidence>
<gene>
    <name evidence="10" type="primary">recJ</name>
    <name evidence="10" type="ORF">HZY85_03505</name>
</gene>
<dbReference type="InterPro" id="IPR051673">
    <property type="entry name" value="SSDNA_exonuclease_RecJ"/>
</dbReference>
<dbReference type="Gene3D" id="3.90.1640.30">
    <property type="match status" value="1"/>
</dbReference>
<feature type="domain" description="RecJ OB" evidence="9">
    <location>
        <begin position="449"/>
        <end position="555"/>
    </location>
</feature>
<feature type="domain" description="Single-stranded-DNA-specific exonuclease RecJ C-terminal" evidence="8">
    <location>
        <begin position="570"/>
        <end position="746"/>
    </location>
</feature>
<dbReference type="PANTHER" id="PTHR30255:SF2">
    <property type="entry name" value="SINGLE-STRANDED-DNA-SPECIFIC EXONUCLEASE RECJ"/>
    <property type="match status" value="1"/>
</dbReference>
<evidence type="ECO:0000259" key="9">
    <source>
        <dbReference type="Pfam" id="PF17768"/>
    </source>
</evidence>
<dbReference type="EMBL" id="JACBYF010000004">
    <property type="protein sequence ID" value="NYS47261.1"/>
    <property type="molecule type" value="Genomic_DNA"/>
</dbReference>
<evidence type="ECO:0000256" key="3">
    <source>
        <dbReference type="ARBA" id="ARBA00022722"/>
    </source>
</evidence>
<keyword evidence="4" id="KW-0378">Hydrolase</keyword>
<dbReference type="Pfam" id="PF10141">
    <property type="entry name" value="ssDNA-exonuc_C"/>
    <property type="match status" value="1"/>
</dbReference>
<evidence type="ECO:0000256" key="4">
    <source>
        <dbReference type="ARBA" id="ARBA00022801"/>
    </source>
</evidence>
<protein>
    <recommendedName>
        <fullName evidence="2">Single-stranded-DNA-specific exonuclease RecJ</fullName>
    </recommendedName>
</protein>
<evidence type="ECO:0000313" key="11">
    <source>
        <dbReference type="Proteomes" id="UP000531840"/>
    </source>
</evidence>
<accession>A0ABX2T2L1</accession>
<evidence type="ECO:0000313" key="10">
    <source>
        <dbReference type="EMBL" id="NYS47261.1"/>
    </source>
</evidence>
<dbReference type="SUPFAM" id="SSF64182">
    <property type="entry name" value="DHH phosphoesterases"/>
    <property type="match status" value="1"/>
</dbReference>
<comment type="caution">
    <text evidence="10">The sequence shown here is derived from an EMBL/GenBank/DDBJ whole genome shotgun (WGS) entry which is preliminary data.</text>
</comment>
<sequence>MGIKYNWNFPSNNIENIDNIIKGYNIPKYTSKILDSRGIISHKDIKEYLLGDYEEGYDPYIMYDMEKAVERINIAIENEEKILIYGDYDADGITSTVLMLETLISMGANVSSYIPNRFTEGYGPNKEAFQNIIDNGITLIITVDNGIAAVEEIDFANELGCDVIITDHHKVQDVIPNAYAIIHPEHPKGEYPFKNLAGVGVAFKLAHALLDIYPDFLLDLVAIGTVADLVPLKSENRIFVKQGLELLNESPRLGLKMLLNLTNHKGYIDEQTIGFLIAPRLNAIGRIASAKEGLLFLSTESLEEADFLAKKVDDYNTERKKVTEDIIKDINEEEIYNNSKPIIMIYNENYHEGVLGIVASNLVEKFRKPVLVMNQKENVLKGSARSYGNFNIYEAINNISDLFMAFGGHSMAAGFSFDINNFDLIGEKLCSMYDEYLLNNQNYKDSKDIDLVVNKNEISYQLLNELDLLKPYGIGFEKPLILIEDAFVLEKVEFGNKKQYLKLSIGQTDDSLECISFKENDYFKDINIGDTIDLLCNLDKNNFNGRTKLQVHIVDIEKKEYLFYDLRNSNVNFNNINKNELKLSIKYSDSNNNYYKFDEIDKIKDSFDVINILEIPHTIKHIEEVVAMNPQKINLLFSKSKKMNQKYKISKDGLIKFFNLILKANSILLNKENTSKIMSILKINIDTLKIMIKIFLELDLISVENNKLVLNVNYKNIDLEKSKTYKLIADILCVENLLIDKDIKEINYRFMLE</sequence>
<dbReference type="Proteomes" id="UP000531840">
    <property type="component" value="Unassembled WGS sequence"/>
</dbReference>
<reference evidence="10 11" key="1">
    <citation type="submission" date="2020-07" db="EMBL/GenBank/DDBJ databases">
        <title>MOT database genomes.</title>
        <authorList>
            <person name="Joseph S."/>
            <person name="Aduse-Opoku J."/>
            <person name="Hashim A."/>
            <person name="Wade W."/>
            <person name="Curtis M."/>
        </authorList>
    </citation>
    <scope>NUCLEOTIDE SEQUENCE [LARGE SCALE GENOMIC DNA]</scope>
    <source>
        <strain evidence="10 11">CIP 106318</strain>
    </source>
</reference>
<keyword evidence="3" id="KW-0540">Nuclease</keyword>
<dbReference type="NCBIfam" id="TIGR00644">
    <property type="entry name" value="recJ"/>
    <property type="match status" value="1"/>
</dbReference>
<dbReference type="RefSeq" id="WP_179940924.1">
    <property type="nucleotide sequence ID" value="NZ_JACBYF010000004.1"/>
</dbReference>